<protein>
    <submittedName>
        <fullName evidence="1">Uncharacterized protein</fullName>
    </submittedName>
</protein>
<name>A0A1C7MU17_9FUNG</name>
<organism evidence="1 2">
    <name type="scientific">Choanephora cucurbitarum</name>
    <dbReference type="NCBI Taxonomy" id="101091"/>
    <lineage>
        <taxon>Eukaryota</taxon>
        <taxon>Fungi</taxon>
        <taxon>Fungi incertae sedis</taxon>
        <taxon>Mucoromycota</taxon>
        <taxon>Mucoromycotina</taxon>
        <taxon>Mucoromycetes</taxon>
        <taxon>Mucorales</taxon>
        <taxon>Mucorineae</taxon>
        <taxon>Choanephoraceae</taxon>
        <taxon>Choanephoroideae</taxon>
        <taxon>Choanephora</taxon>
    </lineage>
</organism>
<sequence>MNGFEDVVTAYVFPTKFDLIFGRSWLKQTKPIPIWANDTWYLKNGYIELKPCVNQKQIDQSGLNYLISHKQANKSIKKGAESFLPYIKLMDENASERNPRLQDDKYWD</sequence>
<dbReference type="EMBL" id="LUGH01002239">
    <property type="protein sequence ID" value="OBZ80351.1"/>
    <property type="molecule type" value="Genomic_DNA"/>
</dbReference>
<accession>A0A1C7MU17</accession>
<dbReference type="AlphaFoldDB" id="A0A1C7MU17"/>
<dbReference type="OrthoDB" id="2277465at2759"/>
<dbReference type="Proteomes" id="UP000093000">
    <property type="component" value="Unassembled WGS sequence"/>
</dbReference>
<proteinExistence type="predicted"/>
<comment type="caution">
    <text evidence="1">The sequence shown here is derived from an EMBL/GenBank/DDBJ whole genome shotgun (WGS) entry which is preliminary data.</text>
</comment>
<reference evidence="1 2" key="1">
    <citation type="submission" date="2016-03" db="EMBL/GenBank/DDBJ databases">
        <title>Choanephora cucurbitarum.</title>
        <authorList>
            <person name="Min B."/>
            <person name="Park H."/>
            <person name="Park J.-H."/>
            <person name="Shin H.-D."/>
            <person name="Choi I.-G."/>
        </authorList>
    </citation>
    <scope>NUCLEOTIDE SEQUENCE [LARGE SCALE GENOMIC DNA]</scope>
    <source>
        <strain evidence="1 2">KUS-F28377</strain>
    </source>
</reference>
<evidence type="ECO:0000313" key="1">
    <source>
        <dbReference type="EMBL" id="OBZ80351.1"/>
    </source>
</evidence>
<gene>
    <name evidence="1" type="ORF">A0J61_11601</name>
</gene>
<evidence type="ECO:0000313" key="2">
    <source>
        <dbReference type="Proteomes" id="UP000093000"/>
    </source>
</evidence>
<dbReference type="STRING" id="101091.A0A1C7MU17"/>
<keyword evidence="2" id="KW-1185">Reference proteome</keyword>
<dbReference type="InParanoid" id="A0A1C7MU17"/>